<keyword evidence="3" id="KW-1185">Reference proteome</keyword>
<evidence type="ECO:0000313" key="3">
    <source>
        <dbReference type="Proteomes" id="UP000572325"/>
    </source>
</evidence>
<accession>A0A7K9RRW4</accession>
<dbReference type="GO" id="GO:0008194">
    <property type="term" value="F:UDP-glycosyltransferase activity"/>
    <property type="evidence" value="ECO:0007669"/>
    <property type="project" value="InterPro"/>
</dbReference>
<dbReference type="SUPFAM" id="SSF53756">
    <property type="entry name" value="UDP-Glycosyltransferase/glycogen phosphorylase"/>
    <property type="match status" value="1"/>
</dbReference>
<evidence type="ECO:0000313" key="2">
    <source>
        <dbReference type="EMBL" id="NXI26520.1"/>
    </source>
</evidence>
<organism evidence="2 3">
    <name type="scientific">Sterrhoptilus dennistouni</name>
    <dbReference type="NCBI Taxonomy" id="2585820"/>
    <lineage>
        <taxon>Eukaryota</taxon>
        <taxon>Metazoa</taxon>
        <taxon>Chordata</taxon>
        <taxon>Craniata</taxon>
        <taxon>Vertebrata</taxon>
        <taxon>Euteleostomi</taxon>
        <taxon>Archelosauria</taxon>
        <taxon>Archosauria</taxon>
        <taxon>Dinosauria</taxon>
        <taxon>Saurischia</taxon>
        <taxon>Theropoda</taxon>
        <taxon>Coelurosauria</taxon>
        <taxon>Aves</taxon>
        <taxon>Neognathae</taxon>
        <taxon>Neoaves</taxon>
        <taxon>Telluraves</taxon>
        <taxon>Australaves</taxon>
        <taxon>Passeriformes</taxon>
        <taxon>Sylvioidea</taxon>
        <taxon>Zosteropidae</taxon>
        <taxon>Sterrhoptilus</taxon>
    </lineage>
</organism>
<reference evidence="2 3" key="1">
    <citation type="submission" date="2019-09" db="EMBL/GenBank/DDBJ databases">
        <title>Bird 10,000 Genomes (B10K) Project - Family phase.</title>
        <authorList>
            <person name="Zhang G."/>
        </authorList>
    </citation>
    <scope>NUCLEOTIDE SEQUENCE [LARGE SCALE GENOMIC DNA]</scope>
    <source>
        <strain evidence="2">B10K-DU-001-27</strain>
        <tissue evidence="2">Muscle</tissue>
    </source>
</reference>
<protein>
    <submittedName>
        <fullName evidence="2">UD19 glucuronosyltransferase</fullName>
    </submittedName>
</protein>
<name>A0A7K9RRW4_9PASS</name>
<dbReference type="InterPro" id="IPR002213">
    <property type="entry name" value="UDP_glucos_trans"/>
</dbReference>
<dbReference type="EMBL" id="VWZU01009304">
    <property type="protein sequence ID" value="NXI26520.1"/>
    <property type="molecule type" value="Genomic_DNA"/>
</dbReference>
<sequence>RPGLSDGGKLLVVPMVGSHWLSMKEVVEKLSERGHEVVVLVPEVSWHMETTQAYKVVTHPVSQTLEELDNAF</sequence>
<feature type="non-terminal residue" evidence="2">
    <location>
        <position position="72"/>
    </location>
</feature>
<dbReference type="Proteomes" id="UP000572325">
    <property type="component" value="Unassembled WGS sequence"/>
</dbReference>
<keyword evidence="1 2" id="KW-0808">Transferase</keyword>
<comment type="caution">
    <text evidence="2">The sequence shown here is derived from an EMBL/GenBank/DDBJ whole genome shotgun (WGS) entry which is preliminary data.</text>
</comment>
<evidence type="ECO:0000256" key="1">
    <source>
        <dbReference type="ARBA" id="ARBA00022679"/>
    </source>
</evidence>
<dbReference type="Pfam" id="PF00201">
    <property type="entry name" value="UDPGT"/>
    <property type="match status" value="1"/>
</dbReference>
<gene>
    <name evidence="2" type="primary">Ugt1a9_0</name>
    <name evidence="2" type="ORF">STEDEN_R15474</name>
</gene>
<dbReference type="AlphaFoldDB" id="A0A7K9RRW4"/>
<feature type="non-terminal residue" evidence="2">
    <location>
        <position position="1"/>
    </location>
</feature>
<proteinExistence type="predicted"/>